<keyword evidence="13" id="KW-1185">Reference proteome</keyword>
<dbReference type="InterPro" id="IPR051795">
    <property type="entry name" value="Glycosyl_Hydrlase_43"/>
</dbReference>
<name>A0A8H3YPH5_VENIN</name>
<protein>
    <recommendedName>
        <fullName evidence="14">Glycoside hydrolase family 43 protein</fullName>
    </recommendedName>
</protein>
<dbReference type="Proteomes" id="UP000490939">
    <property type="component" value="Unassembled WGS sequence"/>
</dbReference>
<organism evidence="8 11">
    <name type="scientific">Venturia inaequalis</name>
    <name type="common">Apple scab fungus</name>
    <dbReference type="NCBI Taxonomy" id="5025"/>
    <lineage>
        <taxon>Eukaryota</taxon>
        <taxon>Fungi</taxon>
        <taxon>Dikarya</taxon>
        <taxon>Ascomycota</taxon>
        <taxon>Pezizomycotina</taxon>
        <taxon>Dothideomycetes</taxon>
        <taxon>Pleosporomycetidae</taxon>
        <taxon>Venturiales</taxon>
        <taxon>Venturiaceae</taxon>
        <taxon>Venturia</taxon>
    </lineage>
</organism>
<keyword evidence="3 6" id="KW-0326">Glycosidase</keyword>
<dbReference type="Pfam" id="PF04616">
    <property type="entry name" value="Glyco_hydro_43"/>
    <property type="match status" value="1"/>
</dbReference>
<dbReference type="Proteomes" id="UP000433883">
    <property type="component" value="Unassembled WGS sequence"/>
</dbReference>
<evidence type="ECO:0008006" key="14">
    <source>
        <dbReference type="Google" id="ProtNLM"/>
    </source>
</evidence>
<dbReference type="SUPFAM" id="SSF75005">
    <property type="entry name" value="Arabinanase/levansucrase/invertase"/>
    <property type="match status" value="1"/>
</dbReference>
<evidence type="ECO:0000256" key="5">
    <source>
        <dbReference type="PIRSR" id="PIRSR606710-2"/>
    </source>
</evidence>
<evidence type="ECO:0000313" key="13">
    <source>
        <dbReference type="Proteomes" id="UP000490939"/>
    </source>
</evidence>
<comment type="caution">
    <text evidence="8">The sequence shown here is derived from an EMBL/GenBank/DDBJ whole genome shotgun (WGS) entry which is preliminary data.</text>
</comment>
<evidence type="ECO:0000313" key="8">
    <source>
        <dbReference type="EMBL" id="KAE9968304.1"/>
    </source>
</evidence>
<dbReference type="Proteomes" id="UP000447873">
    <property type="component" value="Unassembled WGS sequence"/>
</dbReference>
<dbReference type="EMBL" id="WNWQ01000420">
    <property type="protein sequence ID" value="KAE9968304.1"/>
    <property type="molecule type" value="Genomic_DNA"/>
</dbReference>
<dbReference type="OrthoDB" id="3879658at2759"/>
<evidence type="ECO:0000256" key="7">
    <source>
        <dbReference type="SAM" id="SignalP"/>
    </source>
</evidence>
<evidence type="ECO:0000256" key="6">
    <source>
        <dbReference type="RuleBase" id="RU361187"/>
    </source>
</evidence>
<proteinExistence type="inferred from homology"/>
<dbReference type="PANTHER" id="PTHR42812:SF5">
    <property type="entry name" value="ENDO-ARABINASE"/>
    <property type="match status" value="1"/>
</dbReference>
<comment type="similarity">
    <text evidence="1 6">Belongs to the glycosyl hydrolase 43 family.</text>
</comment>
<dbReference type="PANTHER" id="PTHR42812">
    <property type="entry name" value="BETA-XYLOSIDASE"/>
    <property type="match status" value="1"/>
</dbReference>
<dbReference type="EMBL" id="WNWS01000296">
    <property type="protein sequence ID" value="KAE9971514.1"/>
    <property type="molecule type" value="Genomic_DNA"/>
</dbReference>
<evidence type="ECO:0000313" key="10">
    <source>
        <dbReference type="EMBL" id="KAE9994657.1"/>
    </source>
</evidence>
<keyword evidence="7" id="KW-0732">Signal</keyword>
<evidence type="ECO:0000313" key="12">
    <source>
        <dbReference type="Proteomes" id="UP000447873"/>
    </source>
</evidence>
<dbReference type="CDD" id="cd08999">
    <property type="entry name" value="GH43_ABN-like"/>
    <property type="match status" value="1"/>
</dbReference>
<evidence type="ECO:0000256" key="2">
    <source>
        <dbReference type="ARBA" id="ARBA00022801"/>
    </source>
</evidence>
<dbReference type="InterPro" id="IPR006710">
    <property type="entry name" value="Glyco_hydro_43"/>
</dbReference>
<feature type="chain" id="PRO_5044691020" description="Glycoside hydrolase family 43 protein" evidence="7">
    <location>
        <begin position="21"/>
        <end position="335"/>
    </location>
</feature>
<dbReference type="GO" id="GO:0004553">
    <property type="term" value="F:hydrolase activity, hydrolyzing O-glycosyl compounds"/>
    <property type="evidence" value="ECO:0007669"/>
    <property type="project" value="InterPro"/>
</dbReference>
<accession>A0A8H3YPH5</accession>
<feature type="signal peptide" evidence="7">
    <location>
        <begin position="1"/>
        <end position="20"/>
    </location>
</feature>
<dbReference type="InterPro" id="IPR023296">
    <property type="entry name" value="Glyco_hydro_beta-prop_sf"/>
</dbReference>
<sequence>MVTLPYLVLPFALHFSTTSAAPTKRLSTTAVITADFPDPALIQVRGGWYSFGTTNGKNNVQIARSRNFDNWAVLEKDALPRLPAWASGPVWAPDVAQRDDGSFVMYYSAALTQFSAHHCVGAAFAANIEGPYIAADRPLVCPDPTANGADLNPLITSPGAGGAIDAAAFRDTDGQRYVLWKVDGNSVGSGGVCGNTNSPQRPTPIMLVAVEPDGVTPKGNPVQLLDRGDSDGPLIEAPNLIRTGDGGYVLFFSSNCYTTPGYDVAYATSKTLLGPYVKAPNPLIMTGTQGLAAPGGASIAADGQHMVFHANVGAGRGMFTTTISGDANSNSIMFS</sequence>
<evidence type="ECO:0000256" key="1">
    <source>
        <dbReference type="ARBA" id="ARBA00009865"/>
    </source>
</evidence>
<dbReference type="EMBL" id="WNWR01000003">
    <property type="protein sequence ID" value="KAE9994657.1"/>
    <property type="molecule type" value="Genomic_DNA"/>
</dbReference>
<evidence type="ECO:0000256" key="4">
    <source>
        <dbReference type="PIRSR" id="PIRSR606710-1"/>
    </source>
</evidence>
<reference evidence="8 11" key="1">
    <citation type="submission" date="2019-11" db="EMBL/GenBank/DDBJ databases">
        <title>Venturia inaequalis Genome Resource.</title>
        <authorList>
            <person name="Lichtner F.J."/>
        </authorList>
    </citation>
    <scope>NUCLEOTIDE SEQUENCE [LARGE SCALE GENOMIC DNA]</scope>
    <source>
        <strain evidence="9 12">120213</strain>
        <strain evidence="8">Bline_iso_100314</strain>
        <strain evidence="10 13">DMI_063113</strain>
    </source>
</reference>
<evidence type="ECO:0000256" key="3">
    <source>
        <dbReference type="ARBA" id="ARBA00023295"/>
    </source>
</evidence>
<evidence type="ECO:0000313" key="9">
    <source>
        <dbReference type="EMBL" id="KAE9971514.1"/>
    </source>
</evidence>
<feature type="active site" description="Proton donor" evidence="4">
    <location>
        <position position="236"/>
    </location>
</feature>
<dbReference type="AlphaFoldDB" id="A0A8H3YPH5"/>
<dbReference type="GO" id="GO:0005975">
    <property type="term" value="P:carbohydrate metabolic process"/>
    <property type="evidence" value="ECO:0007669"/>
    <property type="project" value="InterPro"/>
</dbReference>
<gene>
    <name evidence="8" type="ORF">BLS_005942</name>
    <name evidence="10" type="ORF">EG327_005102</name>
    <name evidence="9" type="ORF">EG328_005520</name>
</gene>
<dbReference type="Gene3D" id="2.115.10.20">
    <property type="entry name" value="Glycosyl hydrolase domain, family 43"/>
    <property type="match status" value="1"/>
</dbReference>
<keyword evidence="2 6" id="KW-0378">Hydrolase</keyword>
<evidence type="ECO:0000313" key="11">
    <source>
        <dbReference type="Proteomes" id="UP000433883"/>
    </source>
</evidence>
<feature type="active site" description="Proton acceptor" evidence="4">
    <location>
        <position position="38"/>
    </location>
</feature>
<feature type="site" description="Important for catalytic activity, responsible for pKa modulation of the active site Glu and correct orientation of both the proton donor and substrate" evidence="5">
    <location>
        <position position="165"/>
    </location>
</feature>